<sequence>MATETELKLRLDSEDVAALRQHPLLQQADHRAPQTLFNTYYDTPALDLAKARVALRIRRQGERYIQTLKTRGQSINGLHQRGEWEWDLDAAQLDPTRLSADIWPAALPAAADLTLLPVFTTDFEREIWLLDYAGAHIEVALDRGAVLYSGEGAHLEDPIMELELELKSGDADALLKLADALASELPLHPFDLSKAQRGYALFRQAQATTEDSE</sequence>
<dbReference type="Gene3D" id="2.40.320.10">
    <property type="entry name" value="Hypothetical Protein Pfu-838710-001"/>
    <property type="match status" value="1"/>
</dbReference>
<name>A0A1N6T1M0_9GAMM</name>
<dbReference type="EMBL" id="FTMN01000005">
    <property type="protein sequence ID" value="SIQ47261.1"/>
    <property type="molecule type" value="Genomic_DNA"/>
</dbReference>
<dbReference type="RefSeq" id="WP_076462979.1">
    <property type="nucleotide sequence ID" value="NZ_FTMN01000005.1"/>
</dbReference>
<dbReference type="GO" id="GO:0046872">
    <property type="term" value="F:metal ion binding"/>
    <property type="evidence" value="ECO:0007669"/>
    <property type="project" value="TreeGrafter"/>
</dbReference>
<accession>A0A1N6T1M0</accession>
<dbReference type="InterPro" id="IPR039013">
    <property type="entry name" value="YgiF"/>
</dbReference>
<dbReference type="SUPFAM" id="SSF55154">
    <property type="entry name" value="CYTH-like phosphatases"/>
    <property type="match status" value="1"/>
</dbReference>
<dbReference type="GO" id="GO:0050355">
    <property type="term" value="F:inorganic triphosphate phosphatase activity"/>
    <property type="evidence" value="ECO:0007669"/>
    <property type="project" value="InterPro"/>
</dbReference>
<dbReference type="PANTHER" id="PTHR39569:SF1">
    <property type="entry name" value="INORGANIC TRIPHOSPHATASE"/>
    <property type="match status" value="1"/>
</dbReference>
<keyword evidence="3" id="KW-1185">Reference proteome</keyword>
<dbReference type="AlphaFoldDB" id="A0A1N6T1M0"/>
<organism evidence="2 3">
    <name type="scientific">Marinobacterium stanieri</name>
    <dbReference type="NCBI Taxonomy" id="49186"/>
    <lineage>
        <taxon>Bacteria</taxon>
        <taxon>Pseudomonadati</taxon>
        <taxon>Pseudomonadota</taxon>
        <taxon>Gammaproteobacteria</taxon>
        <taxon>Oceanospirillales</taxon>
        <taxon>Oceanospirillaceae</taxon>
        <taxon>Marinobacterium</taxon>
    </lineage>
</organism>
<evidence type="ECO:0000259" key="1">
    <source>
        <dbReference type="PROSITE" id="PS51707"/>
    </source>
</evidence>
<reference evidence="2 3" key="1">
    <citation type="submission" date="2017-01" db="EMBL/GenBank/DDBJ databases">
        <authorList>
            <person name="Mah S.A."/>
            <person name="Swanson W.J."/>
            <person name="Moy G.W."/>
            <person name="Vacquier V.D."/>
        </authorList>
    </citation>
    <scope>NUCLEOTIDE SEQUENCE [LARGE SCALE GENOMIC DNA]</scope>
    <source>
        <strain evidence="2 3">DSM 7027</strain>
    </source>
</reference>
<dbReference type="PROSITE" id="PS51707">
    <property type="entry name" value="CYTH"/>
    <property type="match status" value="1"/>
</dbReference>
<dbReference type="InterPro" id="IPR033469">
    <property type="entry name" value="CYTH-like_dom_sf"/>
</dbReference>
<feature type="domain" description="CYTH" evidence="1">
    <location>
        <begin position="2"/>
        <end position="205"/>
    </location>
</feature>
<dbReference type="PANTHER" id="PTHR39569">
    <property type="entry name" value="INORGANIC TRIPHOSPHATASE"/>
    <property type="match status" value="1"/>
</dbReference>
<dbReference type="STRING" id="49186.SAMN05421647_10587"/>
<dbReference type="SMART" id="SM01118">
    <property type="entry name" value="CYTH"/>
    <property type="match status" value="1"/>
</dbReference>
<dbReference type="Proteomes" id="UP000186895">
    <property type="component" value="Unassembled WGS sequence"/>
</dbReference>
<evidence type="ECO:0000313" key="3">
    <source>
        <dbReference type="Proteomes" id="UP000186895"/>
    </source>
</evidence>
<evidence type="ECO:0000313" key="2">
    <source>
        <dbReference type="EMBL" id="SIQ47261.1"/>
    </source>
</evidence>
<dbReference type="CDD" id="cd07756">
    <property type="entry name" value="CYTH-like_Pase_CHAD"/>
    <property type="match status" value="1"/>
</dbReference>
<protein>
    <submittedName>
        <fullName evidence="2">CYTH domain-containing protein</fullName>
    </submittedName>
</protein>
<dbReference type="Pfam" id="PF01928">
    <property type="entry name" value="CYTH"/>
    <property type="match status" value="1"/>
</dbReference>
<proteinExistence type="predicted"/>
<gene>
    <name evidence="2" type="ORF">SAMN05421647_10587</name>
</gene>
<dbReference type="InterPro" id="IPR023577">
    <property type="entry name" value="CYTH_domain"/>
</dbReference>
<dbReference type="eggNOG" id="COG3025">
    <property type="taxonomic scope" value="Bacteria"/>
</dbReference>